<dbReference type="EMBL" id="CP099423">
    <property type="protein sequence ID" value="USW54374.1"/>
    <property type="molecule type" value="Genomic_DNA"/>
</dbReference>
<proteinExistence type="predicted"/>
<dbReference type="Pfam" id="PF00023">
    <property type="entry name" value="Ank"/>
    <property type="match status" value="1"/>
</dbReference>
<dbReference type="Pfam" id="PF12796">
    <property type="entry name" value="Ank_2"/>
    <property type="match status" value="1"/>
</dbReference>
<sequence length="295" mass="32910">MISLDTFDFNSTCETPGRLDYRELPREHLELLANLEQASAENNLLAVKECFESLRRTHANPDILAKPGSAFQIAVDRQCEEIVRYFLCQGVQVLASHIKSAIVSRSRPIIKQLLEHGWPINAQLGWSEPPILAYATDDFELAAWLLDYGADPNASSTLNKTPLSAAVTHSPLDVIEMLFAKGGNVNEGQLLHYAMWRQQADRSAVVKYILQQGADINALMYRDHRESFVHREPFGIGAPLHEAAAAGDVEVIKLLLDNGADKSVRDTRGRLPYERAQQEGHTVAVELLQNDMSRV</sequence>
<name>A0A9Q9ELI3_9PEZI</name>
<dbReference type="SMART" id="SM00248">
    <property type="entry name" value="ANK"/>
    <property type="match status" value="5"/>
</dbReference>
<dbReference type="Gene3D" id="1.25.40.20">
    <property type="entry name" value="Ankyrin repeat-containing domain"/>
    <property type="match status" value="1"/>
</dbReference>
<dbReference type="OrthoDB" id="3650438at2759"/>
<dbReference type="InterPro" id="IPR002110">
    <property type="entry name" value="Ankyrin_rpt"/>
</dbReference>
<keyword evidence="1" id="KW-0677">Repeat</keyword>
<gene>
    <name evidence="3" type="ORF">Slin15195_G076930</name>
</gene>
<keyword evidence="4" id="KW-1185">Reference proteome</keyword>
<accession>A0A9Q9ELI3</accession>
<dbReference type="Proteomes" id="UP001056384">
    <property type="component" value="Chromosome 6"/>
</dbReference>
<reference evidence="3" key="1">
    <citation type="submission" date="2022-06" db="EMBL/GenBank/DDBJ databases">
        <title>Complete genome sequences of two strains of the flax pathogen Septoria linicola.</title>
        <authorList>
            <person name="Lapalu N."/>
            <person name="Simon A."/>
            <person name="Demenou B."/>
            <person name="Paumier D."/>
            <person name="Guillot M.-P."/>
            <person name="Gout L."/>
            <person name="Valade R."/>
        </authorList>
    </citation>
    <scope>NUCLEOTIDE SEQUENCE</scope>
    <source>
        <strain evidence="3">SE15195</strain>
    </source>
</reference>
<evidence type="ECO:0000256" key="1">
    <source>
        <dbReference type="ARBA" id="ARBA00022737"/>
    </source>
</evidence>
<keyword evidence="2" id="KW-0040">ANK repeat</keyword>
<dbReference type="SUPFAM" id="SSF48403">
    <property type="entry name" value="Ankyrin repeat"/>
    <property type="match status" value="1"/>
</dbReference>
<protein>
    <submittedName>
        <fullName evidence="3">Ankyrin repeat-containing domain superfamily</fullName>
    </submittedName>
</protein>
<organism evidence="3 4">
    <name type="scientific">Septoria linicola</name>
    <dbReference type="NCBI Taxonomy" id="215465"/>
    <lineage>
        <taxon>Eukaryota</taxon>
        <taxon>Fungi</taxon>
        <taxon>Dikarya</taxon>
        <taxon>Ascomycota</taxon>
        <taxon>Pezizomycotina</taxon>
        <taxon>Dothideomycetes</taxon>
        <taxon>Dothideomycetidae</taxon>
        <taxon>Mycosphaerellales</taxon>
        <taxon>Mycosphaerellaceae</taxon>
        <taxon>Septoria</taxon>
    </lineage>
</organism>
<dbReference type="AlphaFoldDB" id="A0A9Q9ELI3"/>
<dbReference type="PANTHER" id="PTHR24126">
    <property type="entry name" value="ANKYRIN REPEAT, PH AND SEC7 DOMAIN CONTAINING PROTEIN SECG-RELATED"/>
    <property type="match status" value="1"/>
</dbReference>
<dbReference type="PANTHER" id="PTHR24126:SF14">
    <property type="entry name" value="ANK_REP_REGION DOMAIN-CONTAINING PROTEIN"/>
    <property type="match status" value="1"/>
</dbReference>
<evidence type="ECO:0000313" key="3">
    <source>
        <dbReference type="EMBL" id="USW54374.1"/>
    </source>
</evidence>
<dbReference type="InterPro" id="IPR036770">
    <property type="entry name" value="Ankyrin_rpt-contain_sf"/>
</dbReference>
<evidence type="ECO:0000256" key="2">
    <source>
        <dbReference type="ARBA" id="ARBA00023043"/>
    </source>
</evidence>
<evidence type="ECO:0000313" key="4">
    <source>
        <dbReference type="Proteomes" id="UP001056384"/>
    </source>
</evidence>